<keyword evidence="1" id="KW-0472">Membrane</keyword>
<evidence type="ECO:0000313" key="3">
    <source>
        <dbReference type="EMBL" id="JAD68813.1"/>
    </source>
</evidence>
<keyword evidence="1" id="KW-0812">Transmembrane</keyword>
<dbReference type="AlphaFoldDB" id="A0A0A9C2W7"/>
<proteinExistence type="predicted"/>
<keyword evidence="2" id="KW-0732">Signal</keyword>
<dbReference type="EMBL" id="GBRH01229082">
    <property type="protein sequence ID" value="JAD68813.1"/>
    <property type="molecule type" value="Transcribed_RNA"/>
</dbReference>
<feature type="chain" id="PRO_5002060685" evidence="2">
    <location>
        <begin position="21"/>
        <end position="98"/>
    </location>
</feature>
<evidence type="ECO:0000256" key="2">
    <source>
        <dbReference type="SAM" id="SignalP"/>
    </source>
</evidence>
<reference evidence="3" key="2">
    <citation type="journal article" date="2015" name="Data Brief">
        <title>Shoot transcriptome of the giant reed, Arundo donax.</title>
        <authorList>
            <person name="Barrero R.A."/>
            <person name="Guerrero F.D."/>
            <person name="Moolhuijzen P."/>
            <person name="Goolsby J.A."/>
            <person name="Tidwell J."/>
            <person name="Bellgard S.E."/>
            <person name="Bellgard M.I."/>
        </authorList>
    </citation>
    <scope>NUCLEOTIDE SEQUENCE</scope>
    <source>
        <tissue evidence="3">Shoot tissue taken approximately 20 cm above the soil surface</tissue>
    </source>
</reference>
<feature type="transmembrane region" description="Helical" evidence="1">
    <location>
        <begin position="59"/>
        <end position="81"/>
    </location>
</feature>
<organism evidence="3">
    <name type="scientific">Arundo donax</name>
    <name type="common">Giant reed</name>
    <name type="synonym">Donax arundinaceus</name>
    <dbReference type="NCBI Taxonomy" id="35708"/>
    <lineage>
        <taxon>Eukaryota</taxon>
        <taxon>Viridiplantae</taxon>
        <taxon>Streptophyta</taxon>
        <taxon>Embryophyta</taxon>
        <taxon>Tracheophyta</taxon>
        <taxon>Spermatophyta</taxon>
        <taxon>Magnoliopsida</taxon>
        <taxon>Liliopsida</taxon>
        <taxon>Poales</taxon>
        <taxon>Poaceae</taxon>
        <taxon>PACMAD clade</taxon>
        <taxon>Arundinoideae</taxon>
        <taxon>Arundineae</taxon>
        <taxon>Arundo</taxon>
    </lineage>
</organism>
<reference evidence="3" key="1">
    <citation type="submission" date="2014-09" db="EMBL/GenBank/DDBJ databases">
        <authorList>
            <person name="Magalhaes I.L.F."/>
            <person name="Oliveira U."/>
            <person name="Santos F.R."/>
            <person name="Vidigal T.H.D.A."/>
            <person name="Brescovit A.D."/>
            <person name="Santos A.J."/>
        </authorList>
    </citation>
    <scope>NUCLEOTIDE SEQUENCE</scope>
    <source>
        <tissue evidence="3">Shoot tissue taken approximately 20 cm above the soil surface</tissue>
    </source>
</reference>
<name>A0A0A9C2W7_ARUDO</name>
<accession>A0A0A9C2W7</accession>
<evidence type="ECO:0000256" key="1">
    <source>
        <dbReference type="SAM" id="Phobius"/>
    </source>
</evidence>
<feature type="signal peptide" evidence="2">
    <location>
        <begin position="1"/>
        <end position="20"/>
    </location>
</feature>
<sequence length="98" mass="11422">MFWVQLQIVWLALMDRLLTCNVPESEQNKIINDMLDLVDIYYFALDAPKKRLFPILHSHILLCSAAILFYCPCSSITWYVVNHPKRINLNLAQVLVSD</sequence>
<keyword evidence="1" id="KW-1133">Transmembrane helix</keyword>
<protein>
    <submittedName>
        <fullName evidence="3">Uncharacterized protein</fullName>
    </submittedName>
</protein>